<dbReference type="EMBL" id="JACBZR010000001">
    <property type="protein sequence ID" value="NYI76750.1"/>
    <property type="molecule type" value="Genomic_DNA"/>
</dbReference>
<dbReference type="InterPro" id="IPR006091">
    <property type="entry name" value="Acyl-CoA_Oxase/DH_mid-dom"/>
</dbReference>
<keyword evidence="5" id="KW-0560">Oxidoreductase</keyword>
<dbReference type="GO" id="GO:0050660">
    <property type="term" value="F:flavin adenine dinucleotide binding"/>
    <property type="evidence" value="ECO:0007669"/>
    <property type="project" value="InterPro"/>
</dbReference>
<sequence>MLTDLELSVREVTRSYVERQISPNIQQWENEGVVPEQVWRELGDQGFFGLAVDAEFGGAGASVTAWALMIEELAKGDCAIANQVGGTNFPFGSKLSELGTPWQQQEFLKPAVAGDYYISLLLSEAHAGSDLSQIRTKATKRDGGWVINGEKNWITGGATSGAGILLATTDPDAGARGLTLFLVRPDMPGYNVVRREPKMGHRVIDICQISLDDLELSDDHVLGEVGMGYRTILDGLDTSRIGVAAQSVGVAQKAFDLALEYAKERVSFGQPIFQHQAIGFKLAEMATSIEVARQMYLRAAELKESGAQSMRESAMAKLFASEMAESVCSAAVQIFGGAGFAGGGLVEKLYRDQRILQIYEGTSEVLKMLIQRDLA</sequence>
<accession>A0A7Z0DJH3</accession>
<dbReference type="GO" id="GO:0003995">
    <property type="term" value="F:acyl-CoA dehydrogenase activity"/>
    <property type="evidence" value="ECO:0007669"/>
    <property type="project" value="TreeGrafter"/>
</dbReference>
<feature type="domain" description="Acyl-CoA oxidase/dehydrogenase middle" evidence="7">
    <location>
        <begin position="120"/>
        <end position="213"/>
    </location>
</feature>
<evidence type="ECO:0008006" key="11">
    <source>
        <dbReference type="Google" id="ProtNLM"/>
    </source>
</evidence>
<comment type="cofactor">
    <cofactor evidence="1 5">
        <name>FAD</name>
        <dbReference type="ChEBI" id="CHEBI:57692"/>
    </cofactor>
</comment>
<evidence type="ECO:0000259" key="8">
    <source>
        <dbReference type="Pfam" id="PF02771"/>
    </source>
</evidence>
<evidence type="ECO:0000256" key="4">
    <source>
        <dbReference type="ARBA" id="ARBA00022827"/>
    </source>
</evidence>
<reference evidence="9 10" key="1">
    <citation type="submission" date="2020-07" db="EMBL/GenBank/DDBJ databases">
        <title>Sequencing the genomes of 1000 actinobacteria strains.</title>
        <authorList>
            <person name="Klenk H.-P."/>
        </authorList>
    </citation>
    <scope>NUCLEOTIDE SEQUENCE [LARGE SCALE GENOMIC DNA]</scope>
    <source>
        <strain evidence="9 10">DSM 26487</strain>
    </source>
</reference>
<keyword evidence="10" id="KW-1185">Reference proteome</keyword>
<evidence type="ECO:0000256" key="1">
    <source>
        <dbReference type="ARBA" id="ARBA00001974"/>
    </source>
</evidence>
<dbReference type="Gene3D" id="1.20.140.10">
    <property type="entry name" value="Butyryl-CoA Dehydrogenase, subunit A, domain 3"/>
    <property type="match status" value="1"/>
</dbReference>
<evidence type="ECO:0000256" key="3">
    <source>
        <dbReference type="ARBA" id="ARBA00022630"/>
    </source>
</evidence>
<comment type="caution">
    <text evidence="9">The sequence shown here is derived from an EMBL/GenBank/DDBJ whole genome shotgun (WGS) entry which is preliminary data.</text>
</comment>
<dbReference type="SUPFAM" id="SSF56645">
    <property type="entry name" value="Acyl-CoA dehydrogenase NM domain-like"/>
    <property type="match status" value="1"/>
</dbReference>
<dbReference type="InterPro" id="IPR009075">
    <property type="entry name" value="AcylCo_DH/oxidase_C"/>
</dbReference>
<protein>
    <recommendedName>
        <fullName evidence="11">Acyl-CoA dehydrogenase</fullName>
    </recommendedName>
</protein>
<gene>
    <name evidence="9" type="ORF">BJ988_001398</name>
</gene>
<evidence type="ECO:0000259" key="6">
    <source>
        <dbReference type="Pfam" id="PF00441"/>
    </source>
</evidence>
<dbReference type="InterPro" id="IPR037069">
    <property type="entry name" value="AcylCoA_DH/ox_N_sf"/>
</dbReference>
<evidence type="ECO:0000313" key="10">
    <source>
        <dbReference type="Proteomes" id="UP000564496"/>
    </source>
</evidence>
<dbReference type="Pfam" id="PF02770">
    <property type="entry name" value="Acyl-CoA_dh_M"/>
    <property type="match status" value="1"/>
</dbReference>
<dbReference type="PANTHER" id="PTHR43884:SF12">
    <property type="entry name" value="ISOVALERYL-COA DEHYDROGENASE, MITOCHONDRIAL-RELATED"/>
    <property type="match status" value="1"/>
</dbReference>
<dbReference type="InterPro" id="IPR046373">
    <property type="entry name" value="Acyl-CoA_Oxase/DH_mid-dom_sf"/>
</dbReference>
<organism evidence="9 10">
    <name type="scientific">Nocardioides panzhihuensis</name>
    <dbReference type="NCBI Taxonomy" id="860243"/>
    <lineage>
        <taxon>Bacteria</taxon>
        <taxon>Bacillati</taxon>
        <taxon>Actinomycetota</taxon>
        <taxon>Actinomycetes</taxon>
        <taxon>Propionibacteriales</taxon>
        <taxon>Nocardioidaceae</taxon>
        <taxon>Nocardioides</taxon>
    </lineage>
</organism>
<evidence type="ECO:0000259" key="7">
    <source>
        <dbReference type="Pfam" id="PF02770"/>
    </source>
</evidence>
<dbReference type="PIRSF" id="PIRSF016578">
    <property type="entry name" value="HsaA"/>
    <property type="match status" value="1"/>
</dbReference>
<dbReference type="InterPro" id="IPR013786">
    <property type="entry name" value="AcylCoA_DH/ox_N"/>
</dbReference>
<evidence type="ECO:0000256" key="2">
    <source>
        <dbReference type="ARBA" id="ARBA00009347"/>
    </source>
</evidence>
<dbReference type="AlphaFoldDB" id="A0A7Z0DJH3"/>
<feature type="domain" description="Acyl-CoA dehydrogenase/oxidase C-terminal" evidence="6">
    <location>
        <begin position="226"/>
        <end position="374"/>
    </location>
</feature>
<dbReference type="Pfam" id="PF02771">
    <property type="entry name" value="Acyl-CoA_dh_N"/>
    <property type="match status" value="1"/>
</dbReference>
<dbReference type="SUPFAM" id="SSF47203">
    <property type="entry name" value="Acyl-CoA dehydrogenase C-terminal domain-like"/>
    <property type="match status" value="1"/>
</dbReference>
<dbReference type="PANTHER" id="PTHR43884">
    <property type="entry name" value="ACYL-COA DEHYDROGENASE"/>
    <property type="match status" value="1"/>
</dbReference>
<dbReference type="RefSeq" id="WP_179657361.1">
    <property type="nucleotide sequence ID" value="NZ_JACBZR010000001.1"/>
</dbReference>
<dbReference type="Proteomes" id="UP000564496">
    <property type="component" value="Unassembled WGS sequence"/>
</dbReference>
<dbReference type="InterPro" id="IPR009100">
    <property type="entry name" value="AcylCoA_DH/oxidase_NM_dom_sf"/>
</dbReference>
<dbReference type="Gene3D" id="1.10.540.10">
    <property type="entry name" value="Acyl-CoA dehydrogenase/oxidase, N-terminal domain"/>
    <property type="match status" value="1"/>
</dbReference>
<name>A0A7Z0DJH3_9ACTN</name>
<evidence type="ECO:0000313" key="9">
    <source>
        <dbReference type="EMBL" id="NYI76750.1"/>
    </source>
</evidence>
<dbReference type="Pfam" id="PF00441">
    <property type="entry name" value="Acyl-CoA_dh_1"/>
    <property type="match status" value="1"/>
</dbReference>
<dbReference type="FunFam" id="1.20.140.10:FF:000004">
    <property type="entry name" value="Acyl-CoA dehydrogenase FadE25"/>
    <property type="match status" value="1"/>
</dbReference>
<proteinExistence type="inferred from homology"/>
<comment type="similarity">
    <text evidence="2 5">Belongs to the acyl-CoA dehydrogenase family.</text>
</comment>
<dbReference type="Gene3D" id="2.40.110.10">
    <property type="entry name" value="Butyryl-CoA Dehydrogenase, subunit A, domain 2"/>
    <property type="match status" value="1"/>
</dbReference>
<dbReference type="InterPro" id="IPR036250">
    <property type="entry name" value="AcylCo_DH-like_C"/>
</dbReference>
<keyword evidence="3 5" id="KW-0285">Flavoprotein</keyword>
<evidence type="ECO:0000256" key="5">
    <source>
        <dbReference type="RuleBase" id="RU362125"/>
    </source>
</evidence>
<keyword evidence="4 5" id="KW-0274">FAD</keyword>
<feature type="domain" description="Acyl-CoA dehydrogenase/oxidase N-terminal" evidence="8">
    <location>
        <begin position="6"/>
        <end position="115"/>
    </location>
</feature>